<feature type="compositionally biased region" description="Low complexity" evidence="2">
    <location>
        <begin position="43"/>
        <end position="57"/>
    </location>
</feature>
<evidence type="ECO:0000256" key="2">
    <source>
        <dbReference type="SAM" id="MobiDB-lite"/>
    </source>
</evidence>
<dbReference type="PANTHER" id="PTHR11142:SF0">
    <property type="entry name" value="TRNA PSEUDOURIDINE SYNTHASE-LIKE 1"/>
    <property type="match status" value="1"/>
</dbReference>
<dbReference type="SUPFAM" id="SSF55120">
    <property type="entry name" value="Pseudouridine synthase"/>
    <property type="match status" value="1"/>
</dbReference>
<gene>
    <name evidence="3" type="ORF">ACHAW5_010676</name>
</gene>
<dbReference type="AlphaFoldDB" id="A0ABD3QXU3"/>
<evidence type="ECO:0008006" key="5">
    <source>
        <dbReference type="Google" id="ProtNLM"/>
    </source>
</evidence>
<feature type="region of interest" description="Disordered" evidence="2">
    <location>
        <begin position="40"/>
        <end position="78"/>
    </location>
</feature>
<dbReference type="EMBL" id="JALLAZ020000104">
    <property type="protein sequence ID" value="KAL3803906.1"/>
    <property type="molecule type" value="Genomic_DNA"/>
</dbReference>
<proteinExistence type="predicted"/>
<sequence>MRHHPPAAINHIHYTQYTESSSSATPTVQGVLEDVLRTRFAVSSSSSSSEGGAAAAAGRRRRRSRRIPVVGASRTDAGVHARGQAVHFDLLVGSEAPPPPPPPSSSSSSSSCEYDEEDDNGDRCRAHHRTTSTITTTTIARPPWHAIRSAKGKWYSYRLALGPSLLDPTERYTRTHYVHRTSFGYPAGGGTGGGIEDGGGGGEVAVVGRQRPYAIITERDIDRLRSILRLYEGTHDFRAFGGTARAEREEEGGEIRRAGGH</sequence>
<keyword evidence="1" id="KW-0413">Isomerase</keyword>
<reference evidence="3 4" key="1">
    <citation type="submission" date="2024-10" db="EMBL/GenBank/DDBJ databases">
        <title>Updated reference genomes for cyclostephanoid diatoms.</title>
        <authorList>
            <person name="Roberts W.R."/>
            <person name="Alverson A.J."/>
        </authorList>
    </citation>
    <scope>NUCLEOTIDE SEQUENCE [LARGE SCALE GENOMIC DNA]</scope>
    <source>
        <strain evidence="3 4">AJA276-08</strain>
    </source>
</reference>
<keyword evidence="4" id="KW-1185">Reference proteome</keyword>
<dbReference type="GO" id="GO:0016853">
    <property type="term" value="F:isomerase activity"/>
    <property type="evidence" value="ECO:0007669"/>
    <property type="project" value="UniProtKB-KW"/>
</dbReference>
<feature type="region of interest" description="Disordered" evidence="2">
    <location>
        <begin position="242"/>
        <end position="261"/>
    </location>
</feature>
<protein>
    <recommendedName>
        <fullName evidence="5">tRNA pseudouridine synthase</fullName>
    </recommendedName>
</protein>
<dbReference type="InterPro" id="IPR020103">
    <property type="entry name" value="PsdUridine_synth_cat_dom_sf"/>
</dbReference>
<comment type="caution">
    <text evidence="3">The sequence shown here is derived from an EMBL/GenBank/DDBJ whole genome shotgun (WGS) entry which is preliminary data.</text>
</comment>
<evidence type="ECO:0000256" key="1">
    <source>
        <dbReference type="ARBA" id="ARBA00023235"/>
    </source>
</evidence>
<feature type="region of interest" description="Disordered" evidence="2">
    <location>
        <begin position="91"/>
        <end position="135"/>
    </location>
</feature>
<dbReference type="PANTHER" id="PTHR11142">
    <property type="entry name" value="PSEUDOURIDYLATE SYNTHASE"/>
    <property type="match status" value="1"/>
</dbReference>
<accession>A0ABD3QXU3</accession>
<feature type="compositionally biased region" description="Basic and acidic residues" evidence="2">
    <location>
        <begin position="245"/>
        <end position="261"/>
    </location>
</feature>
<dbReference type="InterPro" id="IPR020094">
    <property type="entry name" value="TruA/RsuA/RluB/E/F_N"/>
</dbReference>
<organism evidence="3 4">
    <name type="scientific">Stephanodiscus triporus</name>
    <dbReference type="NCBI Taxonomy" id="2934178"/>
    <lineage>
        <taxon>Eukaryota</taxon>
        <taxon>Sar</taxon>
        <taxon>Stramenopiles</taxon>
        <taxon>Ochrophyta</taxon>
        <taxon>Bacillariophyta</taxon>
        <taxon>Coscinodiscophyceae</taxon>
        <taxon>Thalassiosirophycidae</taxon>
        <taxon>Stephanodiscales</taxon>
        <taxon>Stephanodiscaceae</taxon>
        <taxon>Stephanodiscus</taxon>
    </lineage>
</organism>
<dbReference type="Gene3D" id="3.30.70.580">
    <property type="entry name" value="Pseudouridine synthase I, catalytic domain, N-terminal subdomain"/>
    <property type="match status" value="1"/>
</dbReference>
<dbReference type="InterPro" id="IPR001406">
    <property type="entry name" value="PsdUridine_synth_TruA"/>
</dbReference>
<dbReference type="Proteomes" id="UP001530315">
    <property type="component" value="Unassembled WGS sequence"/>
</dbReference>
<evidence type="ECO:0000313" key="4">
    <source>
        <dbReference type="Proteomes" id="UP001530315"/>
    </source>
</evidence>
<name>A0ABD3QXU3_9STRA</name>
<evidence type="ECO:0000313" key="3">
    <source>
        <dbReference type="EMBL" id="KAL3803906.1"/>
    </source>
</evidence>